<dbReference type="Pfam" id="PF00903">
    <property type="entry name" value="Glyoxalase"/>
    <property type="match status" value="1"/>
</dbReference>
<evidence type="ECO:0000259" key="1">
    <source>
        <dbReference type="PROSITE" id="PS51819"/>
    </source>
</evidence>
<dbReference type="InterPro" id="IPR037523">
    <property type="entry name" value="VOC_core"/>
</dbReference>
<dbReference type="SUPFAM" id="SSF54593">
    <property type="entry name" value="Glyoxalase/Bleomycin resistance protein/Dihydroxybiphenyl dioxygenase"/>
    <property type="match status" value="1"/>
</dbReference>
<dbReference type="PANTHER" id="PTHR35006:SF1">
    <property type="entry name" value="BLL2941 PROTEIN"/>
    <property type="match status" value="1"/>
</dbReference>
<proteinExistence type="predicted"/>
<reference evidence="2" key="1">
    <citation type="submission" date="2018-05" db="EMBL/GenBank/DDBJ databases">
        <authorList>
            <person name="Lanie J.A."/>
            <person name="Ng W.-L."/>
            <person name="Kazmierczak K.M."/>
            <person name="Andrzejewski T.M."/>
            <person name="Davidsen T.M."/>
            <person name="Wayne K.J."/>
            <person name="Tettelin H."/>
            <person name="Glass J.I."/>
            <person name="Rusch D."/>
            <person name="Podicherti R."/>
            <person name="Tsui H.-C.T."/>
            <person name="Winkler M.E."/>
        </authorList>
    </citation>
    <scope>NUCLEOTIDE SEQUENCE</scope>
</reference>
<dbReference type="PANTHER" id="PTHR35006">
    <property type="entry name" value="GLYOXALASE FAMILY PROTEIN (AFU_ORTHOLOGUE AFUA_5G14830)"/>
    <property type="match status" value="1"/>
</dbReference>
<protein>
    <recommendedName>
        <fullName evidence="1">VOC domain-containing protein</fullName>
    </recommendedName>
</protein>
<gene>
    <name evidence="2" type="ORF">METZ01_LOCUS155743</name>
</gene>
<name>A0A382ANB6_9ZZZZ</name>
<dbReference type="EMBL" id="UINC01026085">
    <property type="protein sequence ID" value="SVB02889.1"/>
    <property type="molecule type" value="Genomic_DNA"/>
</dbReference>
<dbReference type="InterPro" id="IPR004360">
    <property type="entry name" value="Glyas_Fos-R_dOase_dom"/>
</dbReference>
<organism evidence="2">
    <name type="scientific">marine metagenome</name>
    <dbReference type="NCBI Taxonomy" id="408172"/>
    <lineage>
        <taxon>unclassified sequences</taxon>
        <taxon>metagenomes</taxon>
        <taxon>ecological metagenomes</taxon>
    </lineage>
</organism>
<dbReference type="Gene3D" id="3.10.180.10">
    <property type="entry name" value="2,3-Dihydroxybiphenyl 1,2-Dioxygenase, domain 1"/>
    <property type="match status" value="1"/>
</dbReference>
<feature type="domain" description="VOC" evidence="1">
    <location>
        <begin position="5"/>
        <end position="125"/>
    </location>
</feature>
<accession>A0A382ANB6</accession>
<dbReference type="AlphaFoldDB" id="A0A382ANB6"/>
<sequence length="136" mass="15103">MKGQMIGYVTVGTNDLERAKQFYDNLFGELGARAFFANERIVFWTVKDGSSSFAVAKPYDEEEASVGNGNMVAIPVDSREQVDAIYAKAMELGATDEGPPGERMPTFYGAYIRDLDGNKLVFYKMTAPEDEKSFID</sequence>
<dbReference type="CDD" id="cd07262">
    <property type="entry name" value="VOC_like"/>
    <property type="match status" value="1"/>
</dbReference>
<dbReference type="PROSITE" id="PS51819">
    <property type="entry name" value="VOC"/>
    <property type="match status" value="1"/>
</dbReference>
<evidence type="ECO:0000313" key="2">
    <source>
        <dbReference type="EMBL" id="SVB02889.1"/>
    </source>
</evidence>
<dbReference type="InterPro" id="IPR029068">
    <property type="entry name" value="Glyas_Bleomycin-R_OHBP_Dase"/>
</dbReference>